<accession>A0ACD5TEY9</accession>
<keyword evidence="2" id="KW-1185">Reference proteome</keyword>
<reference evidence="1" key="1">
    <citation type="submission" date="2021-05" db="EMBL/GenBank/DDBJ databases">
        <authorList>
            <person name="Scholz U."/>
            <person name="Mascher M."/>
            <person name="Fiebig A."/>
        </authorList>
    </citation>
    <scope>NUCLEOTIDE SEQUENCE [LARGE SCALE GENOMIC DNA]</scope>
</reference>
<dbReference type="EnsemblPlants" id="AVESA.00010b.r2.1AG0042650.1">
    <property type="protein sequence ID" value="AVESA.00010b.r2.1AG0042650.1.CDS"/>
    <property type="gene ID" value="AVESA.00010b.r2.1AG0042650"/>
</dbReference>
<protein>
    <submittedName>
        <fullName evidence="1">Uncharacterized protein</fullName>
    </submittedName>
</protein>
<reference evidence="1" key="2">
    <citation type="submission" date="2025-09" db="UniProtKB">
        <authorList>
            <consortium name="EnsemblPlants"/>
        </authorList>
    </citation>
    <scope>IDENTIFICATION</scope>
</reference>
<organism evidence="1 2">
    <name type="scientific">Avena sativa</name>
    <name type="common">Oat</name>
    <dbReference type="NCBI Taxonomy" id="4498"/>
    <lineage>
        <taxon>Eukaryota</taxon>
        <taxon>Viridiplantae</taxon>
        <taxon>Streptophyta</taxon>
        <taxon>Embryophyta</taxon>
        <taxon>Tracheophyta</taxon>
        <taxon>Spermatophyta</taxon>
        <taxon>Magnoliopsida</taxon>
        <taxon>Liliopsida</taxon>
        <taxon>Poales</taxon>
        <taxon>Poaceae</taxon>
        <taxon>BOP clade</taxon>
        <taxon>Pooideae</taxon>
        <taxon>Poodae</taxon>
        <taxon>Poeae</taxon>
        <taxon>Poeae Chloroplast Group 1 (Aveneae type)</taxon>
        <taxon>Aveninae</taxon>
        <taxon>Avena</taxon>
    </lineage>
</organism>
<proteinExistence type="predicted"/>
<dbReference type="Proteomes" id="UP001732700">
    <property type="component" value="Chromosome 1A"/>
</dbReference>
<sequence>MESAGPSAKKMKLAPPNIHEAAPAPSEATGVKPPTSEIRSQEQPPEAEEDGGEELPDRLSDLPDGVLGEIISLLPTKDAARTQALASRWRHLWRAAPLNLDYRGLPKDEEGVLPGVILSAHEGPVHRLCLPVTLLRYGADVVEGWLRYPALDNLQELEFYLPRRVYSVPMPHVVLSATSSIFRFSSTLRVATISKCHLSDDTVETLRFPQLRKLAILDVKISEVSLHRIIATGCPGLECLLLRTISGAFRLRINSPTLRSIGVRSFIRELIIEDAPSLKRLLHLQMYMEMQISVISAPKLETLGSITDWCSNNSRLVFGSTVIQELRIDNLTTVVGTVKVLAIHMLNFNLDMLIGLMRCFPCLEKLYMKRSRSGAKNLWRRKHLNYLRCHEIRLKTIVMGYYRGIRAQVNFASFFVLNARMLESIRLEVTPDNYNEAFFAEQHRMLQMEKRASSGVRLCFTSVCRHNVEDIVEISDLDLTDPFACGC</sequence>
<evidence type="ECO:0000313" key="1">
    <source>
        <dbReference type="EnsemblPlants" id="AVESA.00010b.r2.1AG0042650.1.CDS"/>
    </source>
</evidence>
<evidence type="ECO:0000313" key="2">
    <source>
        <dbReference type="Proteomes" id="UP001732700"/>
    </source>
</evidence>
<name>A0ACD5TEY9_AVESA</name>